<dbReference type="GeneID" id="7452070"/>
<feature type="region of interest" description="Disordered" evidence="2">
    <location>
        <begin position="754"/>
        <end position="774"/>
    </location>
</feature>
<keyword evidence="6" id="KW-1185">Reference proteome</keyword>
<dbReference type="InParanoid" id="B8BW54"/>
<feature type="compositionally biased region" description="Low complexity" evidence="2">
    <location>
        <begin position="754"/>
        <end position="768"/>
    </location>
</feature>
<evidence type="ECO:0000256" key="1">
    <source>
        <dbReference type="SAM" id="Coils"/>
    </source>
</evidence>
<dbReference type="HOGENOM" id="CLU_265880_0_0_1"/>
<proteinExistence type="predicted"/>
<dbReference type="eggNOG" id="ENOG502S5R7">
    <property type="taxonomic scope" value="Eukaryota"/>
</dbReference>
<dbReference type="AlphaFoldDB" id="B8BW54"/>
<keyword evidence="3" id="KW-1133">Transmembrane helix</keyword>
<dbReference type="PaxDb" id="35128-Thaps3853"/>
<feature type="coiled-coil region" evidence="1">
    <location>
        <begin position="1042"/>
        <end position="1078"/>
    </location>
</feature>
<dbReference type="STRING" id="35128.B8BW54"/>
<keyword evidence="3" id="KW-0472">Membrane</keyword>
<sequence>MTSPGQPYQFSSSSDSSVSTFASYSFSSSLSSTATSANTEASGVGNHHHSHTGSSHAQNHQSRSQTLQSKTRFIAYPATSTTSAAVRLTDKARTRDVTALLRGKFGLPPISHSNKHHMQQPSHVHSALPNKLPTRLSQCQKSDSIYTAYNTQHASSFDDEKEKEVDALVLVGTIEGPPRGYIRFEHEDFLEEQSRIDAFRQFKFLQRRQQRYHEQERNQLCTSATGLQVSESAATVRASGGQPGWMSSMLLAPNSGIASITSGSSGVISGDEGLGGTNVMGASSSTIGLDLSCSRGSAVFGGVHRTTPWGSMVGEEFIDPTEALEGILSSSTSSRGRLASLASELSVSTNRTVVAGNTDPSTPNSKPVYHPALPPLEYEHDTEPIHIVRTVRPDEHPLKVRDEMMTSLIQLRQKAETEMGLRLQEESLLGKQLAQPKFRWYFQPCSALGGIGDSFKSPKIQSIPSYIDLEGYCTGDEEEEELDDGDDSDECVRKLKIPRLVSRQMQQLAKERLRVAMLRDLADPSYLVSGYLLKQSTRDPNIWRRVYCVLSEDRLWIIARMKPLKKNNESDHVILGNEDMLASLRVSQHAYIKLHRSLLIEGGDGSTASDSSHDGSFVSPLGRRLPNTFRILTSHGTSHTFRSFNAPSFRVWVTSLGEKITQKHRDGLMDLADLIAEEETMARSRRLDEVAVFPLLNKLEDVNCITSLSDGLVMDITRFGMSVAAYKELCRHIESTIQSRRNHEMVLNAQTKVGIGQSKSKPPSSGGQRDSDGEHIGMVSALWEDVRSIASRSAQLLHDLATLQRDSWNNDSGKEDYSIRPTMDSLLKDQKEIQMILGRRWDILRKEHEQSEAKDAASDVSAEINHLTIPPLPLFDSLLKNFQTSADIIAIKSIPDIKMVSFCKAALSVGVAAASLATTAQGFAPPVLSRRNLHIQHKLQAEHQRRAPSIVSLQEKKNKTGLEPNVSKNLLTETIAPFRGLRLFFYAAFASGAFVGGLITASGVAAALSGVRTDVDLNAEYLNLGIDFGAVLLFAVLAKFDLDKGEELKAQVEQKIENKKKQKKITKAMREREKYFAELELDVRVSDDGETRRASVGTMQDKAKQHVILVAGPGRVIRDALRGAQLNKVNFAMTNILVVPYETGLDEADRASKPSGGGFGDRPSYERQPYVAEPVGAGWGTFVDAEISTAVEQAGETVKEQGIALVIANDGRVLKRGLGKVPWRQIVDELEEAVTGEKKETSVPFLEFLE</sequence>
<accession>B8BW54</accession>
<feature type="transmembrane region" description="Helical" evidence="3">
    <location>
        <begin position="983"/>
        <end position="1009"/>
    </location>
</feature>
<evidence type="ECO:0000256" key="2">
    <source>
        <dbReference type="SAM" id="MobiDB-lite"/>
    </source>
</evidence>
<evidence type="ECO:0000313" key="5">
    <source>
        <dbReference type="EMBL" id="EED94458.1"/>
    </source>
</evidence>
<evidence type="ECO:0000256" key="3">
    <source>
        <dbReference type="SAM" id="Phobius"/>
    </source>
</evidence>
<dbReference type="KEGG" id="tps:THAPSDRAFT_3853"/>
<feature type="domain" description="PH" evidence="4">
    <location>
        <begin position="525"/>
        <end position="661"/>
    </location>
</feature>
<dbReference type="Gene3D" id="2.30.29.30">
    <property type="entry name" value="Pleckstrin-homology domain (PH domain)/Phosphotyrosine-binding domain (PTB)"/>
    <property type="match status" value="1"/>
</dbReference>
<gene>
    <name evidence="5" type="ORF">THAPSDRAFT_3853</name>
</gene>
<dbReference type="InterPro" id="IPR011993">
    <property type="entry name" value="PH-like_dom_sf"/>
</dbReference>
<dbReference type="Pfam" id="PF11998">
    <property type="entry name" value="DUF3493"/>
    <property type="match status" value="1"/>
</dbReference>
<dbReference type="PROSITE" id="PS50003">
    <property type="entry name" value="PH_DOMAIN"/>
    <property type="match status" value="1"/>
</dbReference>
<dbReference type="SUPFAM" id="SSF50729">
    <property type="entry name" value="PH domain-like"/>
    <property type="match status" value="1"/>
</dbReference>
<evidence type="ECO:0000313" key="6">
    <source>
        <dbReference type="Proteomes" id="UP000001449"/>
    </source>
</evidence>
<dbReference type="Proteomes" id="UP000001449">
    <property type="component" value="Chromosome 3"/>
</dbReference>
<dbReference type="InterPro" id="IPR021883">
    <property type="entry name" value="LPA1-like"/>
</dbReference>
<feature type="transmembrane region" description="Helical" evidence="3">
    <location>
        <begin position="1021"/>
        <end position="1040"/>
    </location>
</feature>
<reference evidence="5 6" key="2">
    <citation type="journal article" date="2008" name="Nature">
        <title>The Phaeodactylum genome reveals the evolutionary history of diatom genomes.</title>
        <authorList>
            <person name="Bowler C."/>
            <person name="Allen A.E."/>
            <person name="Badger J.H."/>
            <person name="Grimwood J."/>
            <person name="Jabbari K."/>
            <person name="Kuo A."/>
            <person name="Maheswari U."/>
            <person name="Martens C."/>
            <person name="Maumus F."/>
            <person name="Otillar R.P."/>
            <person name="Rayko E."/>
            <person name="Salamov A."/>
            <person name="Vandepoele K."/>
            <person name="Beszteri B."/>
            <person name="Gruber A."/>
            <person name="Heijde M."/>
            <person name="Katinka M."/>
            <person name="Mock T."/>
            <person name="Valentin K."/>
            <person name="Verret F."/>
            <person name="Berges J.A."/>
            <person name="Brownlee C."/>
            <person name="Cadoret J.P."/>
            <person name="Chiovitti A."/>
            <person name="Choi C.J."/>
            <person name="Coesel S."/>
            <person name="De Martino A."/>
            <person name="Detter J.C."/>
            <person name="Durkin C."/>
            <person name="Falciatore A."/>
            <person name="Fournet J."/>
            <person name="Haruta M."/>
            <person name="Huysman M.J."/>
            <person name="Jenkins B.D."/>
            <person name="Jiroutova K."/>
            <person name="Jorgensen R.E."/>
            <person name="Joubert Y."/>
            <person name="Kaplan A."/>
            <person name="Kroger N."/>
            <person name="Kroth P.G."/>
            <person name="La Roche J."/>
            <person name="Lindquist E."/>
            <person name="Lommer M."/>
            <person name="Martin-Jezequel V."/>
            <person name="Lopez P.J."/>
            <person name="Lucas S."/>
            <person name="Mangogna M."/>
            <person name="McGinnis K."/>
            <person name="Medlin L.K."/>
            <person name="Montsant A."/>
            <person name="Oudot-Le Secq M.P."/>
            <person name="Napoli C."/>
            <person name="Obornik M."/>
            <person name="Parker M.S."/>
            <person name="Petit J.L."/>
            <person name="Porcel B.M."/>
            <person name="Poulsen N."/>
            <person name="Robison M."/>
            <person name="Rychlewski L."/>
            <person name="Rynearson T.A."/>
            <person name="Schmutz J."/>
            <person name="Shapiro H."/>
            <person name="Siaut M."/>
            <person name="Stanley M."/>
            <person name="Sussman M.R."/>
            <person name="Taylor A.R."/>
            <person name="Vardi A."/>
            <person name="von Dassow P."/>
            <person name="Vyverman W."/>
            <person name="Willis A."/>
            <person name="Wyrwicz L.S."/>
            <person name="Rokhsar D.S."/>
            <person name="Weissenbach J."/>
            <person name="Armbrust E.V."/>
            <person name="Green B.R."/>
            <person name="Van de Peer Y."/>
            <person name="Grigoriev I.V."/>
        </authorList>
    </citation>
    <scope>NUCLEOTIDE SEQUENCE [LARGE SCALE GENOMIC DNA]</scope>
    <source>
        <strain evidence="5 6">CCMP1335</strain>
    </source>
</reference>
<dbReference type="RefSeq" id="XP_002289022.1">
    <property type="nucleotide sequence ID" value="XM_002288986.1"/>
</dbReference>
<keyword evidence="3" id="KW-0812">Transmembrane</keyword>
<dbReference type="InterPro" id="IPR001849">
    <property type="entry name" value="PH_domain"/>
</dbReference>
<organism evidence="5 6">
    <name type="scientific">Thalassiosira pseudonana</name>
    <name type="common">Marine diatom</name>
    <name type="synonym">Cyclotella nana</name>
    <dbReference type="NCBI Taxonomy" id="35128"/>
    <lineage>
        <taxon>Eukaryota</taxon>
        <taxon>Sar</taxon>
        <taxon>Stramenopiles</taxon>
        <taxon>Ochrophyta</taxon>
        <taxon>Bacillariophyta</taxon>
        <taxon>Coscinodiscophyceae</taxon>
        <taxon>Thalassiosirophycidae</taxon>
        <taxon>Thalassiosirales</taxon>
        <taxon>Thalassiosiraceae</taxon>
        <taxon>Thalassiosira</taxon>
    </lineage>
</organism>
<reference evidence="5 6" key="1">
    <citation type="journal article" date="2004" name="Science">
        <title>The genome of the diatom Thalassiosira pseudonana: ecology, evolution, and metabolism.</title>
        <authorList>
            <person name="Armbrust E.V."/>
            <person name="Berges J.A."/>
            <person name="Bowler C."/>
            <person name="Green B.R."/>
            <person name="Martinez D."/>
            <person name="Putnam N.H."/>
            <person name="Zhou S."/>
            <person name="Allen A.E."/>
            <person name="Apt K.E."/>
            <person name="Bechner M."/>
            <person name="Brzezinski M.A."/>
            <person name="Chaal B.K."/>
            <person name="Chiovitti A."/>
            <person name="Davis A.K."/>
            <person name="Demarest M.S."/>
            <person name="Detter J.C."/>
            <person name="Glavina T."/>
            <person name="Goodstein D."/>
            <person name="Hadi M.Z."/>
            <person name="Hellsten U."/>
            <person name="Hildebrand M."/>
            <person name="Jenkins B.D."/>
            <person name="Jurka J."/>
            <person name="Kapitonov V.V."/>
            <person name="Kroger N."/>
            <person name="Lau W.W."/>
            <person name="Lane T.W."/>
            <person name="Larimer F.W."/>
            <person name="Lippmeier J.C."/>
            <person name="Lucas S."/>
            <person name="Medina M."/>
            <person name="Montsant A."/>
            <person name="Obornik M."/>
            <person name="Parker M.S."/>
            <person name="Palenik B."/>
            <person name="Pazour G.J."/>
            <person name="Richardson P.M."/>
            <person name="Rynearson T.A."/>
            <person name="Saito M.A."/>
            <person name="Schwartz D.C."/>
            <person name="Thamatrakoln K."/>
            <person name="Valentin K."/>
            <person name="Vardi A."/>
            <person name="Wilkerson F.P."/>
            <person name="Rokhsar D.S."/>
        </authorList>
    </citation>
    <scope>NUCLEOTIDE SEQUENCE [LARGE SCALE GENOMIC DNA]</scope>
    <source>
        <strain evidence="5 6">CCMP1335</strain>
    </source>
</reference>
<feature type="compositionally biased region" description="Polar residues" evidence="2">
    <location>
        <begin position="57"/>
        <end position="67"/>
    </location>
</feature>
<dbReference type="SMART" id="SM00233">
    <property type="entry name" value="PH"/>
    <property type="match status" value="1"/>
</dbReference>
<feature type="region of interest" description="Disordered" evidence="2">
    <location>
        <begin position="36"/>
        <end position="67"/>
    </location>
</feature>
<evidence type="ECO:0000259" key="4">
    <source>
        <dbReference type="PROSITE" id="PS50003"/>
    </source>
</evidence>
<dbReference type="PANTHER" id="PTHR35498:SF1">
    <property type="entry name" value="LOW PSII ACCUMULATION-LIKE PROTEIN"/>
    <property type="match status" value="1"/>
</dbReference>
<protein>
    <recommendedName>
        <fullName evidence="4">PH domain-containing protein</fullName>
    </recommendedName>
</protein>
<feature type="compositionally biased region" description="Low complexity" evidence="2">
    <location>
        <begin position="36"/>
        <end position="45"/>
    </location>
</feature>
<dbReference type="PANTHER" id="PTHR35498">
    <property type="entry name" value="PROTEIN LOW PSII ACCUMULATION 1, CHLOROPLASTIC"/>
    <property type="match status" value="1"/>
</dbReference>
<name>B8BW54_THAPS</name>
<dbReference type="EMBL" id="CM000640">
    <property type="protein sequence ID" value="EED94458.1"/>
    <property type="molecule type" value="Genomic_DNA"/>
</dbReference>
<keyword evidence="1" id="KW-0175">Coiled coil</keyword>